<evidence type="ECO:0000313" key="2">
    <source>
        <dbReference type="EMBL" id="KAJ8410198.1"/>
    </source>
</evidence>
<dbReference type="EMBL" id="JAINUG010000027">
    <property type="protein sequence ID" value="KAJ8410198.1"/>
    <property type="molecule type" value="Genomic_DNA"/>
</dbReference>
<accession>A0AAD7SWY2</accession>
<evidence type="ECO:0000313" key="3">
    <source>
        <dbReference type="Proteomes" id="UP001221898"/>
    </source>
</evidence>
<comment type="caution">
    <text evidence="2">The sequence shown here is derived from an EMBL/GenBank/DDBJ whole genome shotgun (WGS) entry which is preliminary data.</text>
</comment>
<organism evidence="2 3">
    <name type="scientific">Aldrovandia affinis</name>
    <dbReference type="NCBI Taxonomy" id="143900"/>
    <lineage>
        <taxon>Eukaryota</taxon>
        <taxon>Metazoa</taxon>
        <taxon>Chordata</taxon>
        <taxon>Craniata</taxon>
        <taxon>Vertebrata</taxon>
        <taxon>Euteleostomi</taxon>
        <taxon>Actinopterygii</taxon>
        <taxon>Neopterygii</taxon>
        <taxon>Teleostei</taxon>
        <taxon>Notacanthiformes</taxon>
        <taxon>Halosauridae</taxon>
        <taxon>Aldrovandia</taxon>
    </lineage>
</organism>
<sequence>MFAVLITRCTSSKMSVQPHEISCFARGGRLPATADTSHQQGFASRESEDDAPEQRSAGDGHRAEEKERHVSPRAPSKIASGGWRCQAAGRQRWSDHPPLSYGIPDRGGISPPCPRSPHSCGPHRETGRRAPGISHTPATPSHGLCYSQSVTFTPRSIPPGIPHSAFTRGSRPASETVVSKSFVFGLGESRENVAPFRDFVRSPVRLLNLFLCKA</sequence>
<gene>
    <name evidence="2" type="ORF">AAFF_G00201790</name>
</gene>
<feature type="compositionally biased region" description="Basic and acidic residues" evidence="1">
    <location>
        <begin position="52"/>
        <end position="70"/>
    </location>
</feature>
<proteinExistence type="predicted"/>
<protein>
    <submittedName>
        <fullName evidence="2">Uncharacterized protein</fullName>
    </submittedName>
</protein>
<dbReference type="Proteomes" id="UP001221898">
    <property type="component" value="Unassembled WGS sequence"/>
</dbReference>
<evidence type="ECO:0000256" key="1">
    <source>
        <dbReference type="SAM" id="MobiDB-lite"/>
    </source>
</evidence>
<name>A0AAD7SWY2_9TELE</name>
<reference evidence="2" key="1">
    <citation type="journal article" date="2023" name="Science">
        <title>Genome structures resolve the early diversification of teleost fishes.</title>
        <authorList>
            <person name="Parey E."/>
            <person name="Louis A."/>
            <person name="Montfort J."/>
            <person name="Bouchez O."/>
            <person name="Roques C."/>
            <person name="Iampietro C."/>
            <person name="Lluch J."/>
            <person name="Castinel A."/>
            <person name="Donnadieu C."/>
            <person name="Desvignes T."/>
            <person name="Floi Bucao C."/>
            <person name="Jouanno E."/>
            <person name="Wen M."/>
            <person name="Mejri S."/>
            <person name="Dirks R."/>
            <person name="Jansen H."/>
            <person name="Henkel C."/>
            <person name="Chen W.J."/>
            <person name="Zahm M."/>
            <person name="Cabau C."/>
            <person name="Klopp C."/>
            <person name="Thompson A.W."/>
            <person name="Robinson-Rechavi M."/>
            <person name="Braasch I."/>
            <person name="Lecointre G."/>
            <person name="Bobe J."/>
            <person name="Postlethwait J.H."/>
            <person name="Berthelot C."/>
            <person name="Roest Crollius H."/>
            <person name="Guiguen Y."/>
        </authorList>
    </citation>
    <scope>NUCLEOTIDE SEQUENCE</scope>
    <source>
        <strain evidence="2">NC1722</strain>
    </source>
</reference>
<keyword evidence="3" id="KW-1185">Reference proteome</keyword>
<feature type="region of interest" description="Disordered" evidence="1">
    <location>
        <begin position="32"/>
        <end position="141"/>
    </location>
</feature>
<dbReference type="AlphaFoldDB" id="A0AAD7SWY2"/>